<sequence length="344" mass="39155">MNSYGLTEETRKRLYSVLRDRPEPSGIVQLAGDASTRTYFRVAYPTGQTVIAMLQATAGANEEAAFIELSRFLESRGLPVPSILAYSKEESALLLQDLGDELLESVVENASSDDISRLYSDAVDLLVRMRSATETPDPGCRAYSLAFDEEKLMQEMHFFLEHFVIGFARLQPSPAALKTLESFFLNICQNLAREPRIFAHRDFHSRNLILHEDRLFMIDFQDARMGPAQYDLASLLRDSYISLPEDLIETLISRYTDSVSDPDPIRFRYIFDIMSLQRNIKALGTFGYQSWVRNSDRYLSAIPRTGLHVARNLAKYAEFATFRQVLEDHIVDPATAPHLLDDLH</sequence>
<dbReference type="Gene3D" id="3.30.200.20">
    <property type="entry name" value="Phosphorylase Kinase, domain 1"/>
    <property type="match status" value="1"/>
</dbReference>
<dbReference type="Gene3D" id="3.90.1200.10">
    <property type="match status" value="1"/>
</dbReference>
<dbReference type="EMBL" id="CP003360">
    <property type="protein sequence ID" value="AFM24195.1"/>
    <property type="molecule type" value="Genomic_DNA"/>
</dbReference>
<gene>
    <name evidence="2" type="ordered locus">Desti_1483</name>
</gene>
<dbReference type="eggNOG" id="COG3178">
    <property type="taxonomic scope" value="Bacteria"/>
</dbReference>
<dbReference type="GO" id="GO:0016740">
    <property type="term" value="F:transferase activity"/>
    <property type="evidence" value="ECO:0007669"/>
    <property type="project" value="UniProtKB-KW"/>
</dbReference>
<keyword evidence="3" id="KW-1185">Reference proteome</keyword>
<name>I4C3Q4_DESTA</name>
<dbReference type="InterPro" id="IPR011009">
    <property type="entry name" value="Kinase-like_dom_sf"/>
</dbReference>
<evidence type="ECO:0000313" key="2">
    <source>
        <dbReference type="EMBL" id="AFM24195.1"/>
    </source>
</evidence>
<dbReference type="Proteomes" id="UP000006055">
    <property type="component" value="Chromosome"/>
</dbReference>
<dbReference type="STRING" id="706587.Desti_1483"/>
<feature type="domain" description="Aminoglycoside phosphotransferase" evidence="1">
    <location>
        <begin position="27"/>
        <end position="265"/>
    </location>
</feature>
<dbReference type="InterPro" id="IPR002575">
    <property type="entry name" value="Aminoglycoside_PTrfase"/>
</dbReference>
<dbReference type="HOGENOM" id="CLU_021467_1_0_7"/>
<evidence type="ECO:0000313" key="3">
    <source>
        <dbReference type="Proteomes" id="UP000006055"/>
    </source>
</evidence>
<protein>
    <submittedName>
        <fullName evidence="2">Aminoglycoside phosphotransferase</fullName>
    </submittedName>
</protein>
<reference evidence="3" key="1">
    <citation type="submission" date="2012-06" db="EMBL/GenBank/DDBJ databases">
        <title>Complete sequence of chromosome of Desulfomonile tiedjei DSM 6799.</title>
        <authorList>
            <person name="Lucas S."/>
            <person name="Copeland A."/>
            <person name="Lapidus A."/>
            <person name="Glavina del Rio T."/>
            <person name="Dalin E."/>
            <person name="Tice H."/>
            <person name="Bruce D."/>
            <person name="Goodwin L."/>
            <person name="Pitluck S."/>
            <person name="Peters L."/>
            <person name="Ovchinnikova G."/>
            <person name="Zeytun A."/>
            <person name="Lu M."/>
            <person name="Kyrpides N."/>
            <person name="Mavromatis K."/>
            <person name="Ivanova N."/>
            <person name="Brettin T."/>
            <person name="Detter J.C."/>
            <person name="Han C."/>
            <person name="Larimer F."/>
            <person name="Land M."/>
            <person name="Hauser L."/>
            <person name="Markowitz V."/>
            <person name="Cheng J.-F."/>
            <person name="Hugenholtz P."/>
            <person name="Woyke T."/>
            <person name="Wu D."/>
            <person name="Spring S."/>
            <person name="Schroeder M."/>
            <person name="Brambilla E."/>
            <person name="Klenk H.-P."/>
            <person name="Eisen J.A."/>
        </authorList>
    </citation>
    <scope>NUCLEOTIDE SEQUENCE [LARGE SCALE GENOMIC DNA]</scope>
    <source>
        <strain evidence="3">ATCC 49306 / DSM 6799 / DCB-1</strain>
    </source>
</reference>
<keyword evidence="2" id="KW-0808">Transferase</keyword>
<evidence type="ECO:0000259" key="1">
    <source>
        <dbReference type="Pfam" id="PF01636"/>
    </source>
</evidence>
<dbReference type="AlphaFoldDB" id="I4C3Q4"/>
<dbReference type="PATRIC" id="fig|706587.4.peg.1701"/>
<proteinExistence type="predicted"/>
<dbReference type="Pfam" id="PF01636">
    <property type="entry name" value="APH"/>
    <property type="match status" value="1"/>
</dbReference>
<dbReference type="KEGG" id="dti:Desti_1483"/>
<organism evidence="2 3">
    <name type="scientific">Desulfomonile tiedjei (strain ATCC 49306 / DSM 6799 / DCB-1)</name>
    <dbReference type="NCBI Taxonomy" id="706587"/>
    <lineage>
        <taxon>Bacteria</taxon>
        <taxon>Pseudomonadati</taxon>
        <taxon>Thermodesulfobacteriota</taxon>
        <taxon>Desulfomonilia</taxon>
        <taxon>Desulfomonilales</taxon>
        <taxon>Desulfomonilaceae</taxon>
        <taxon>Desulfomonile</taxon>
    </lineage>
</organism>
<accession>I4C3Q4</accession>
<dbReference type="SUPFAM" id="SSF56112">
    <property type="entry name" value="Protein kinase-like (PK-like)"/>
    <property type="match status" value="1"/>
</dbReference>